<feature type="transmembrane region" description="Helical" evidence="7">
    <location>
        <begin position="604"/>
        <end position="625"/>
    </location>
</feature>
<evidence type="ECO:0000256" key="4">
    <source>
        <dbReference type="ARBA" id="ARBA00022989"/>
    </source>
</evidence>
<feature type="transmembrane region" description="Helical" evidence="7">
    <location>
        <begin position="637"/>
        <end position="659"/>
    </location>
</feature>
<dbReference type="InterPro" id="IPR011701">
    <property type="entry name" value="MFS"/>
</dbReference>
<keyword evidence="2" id="KW-0813">Transport</keyword>
<evidence type="ECO:0000259" key="8">
    <source>
        <dbReference type="PROSITE" id="PS50850"/>
    </source>
</evidence>
<dbReference type="GO" id="GO:0016020">
    <property type="term" value="C:membrane"/>
    <property type="evidence" value="ECO:0007669"/>
    <property type="project" value="UniProtKB-SubCell"/>
</dbReference>
<feature type="transmembrane region" description="Helical" evidence="7">
    <location>
        <begin position="259"/>
        <end position="283"/>
    </location>
</feature>
<comment type="caution">
    <text evidence="9">The sequence shown here is derived from an EMBL/GenBank/DDBJ whole genome shotgun (WGS) entry which is preliminary data.</text>
</comment>
<evidence type="ECO:0000256" key="7">
    <source>
        <dbReference type="SAM" id="Phobius"/>
    </source>
</evidence>
<dbReference type="PANTHER" id="PTHR43791:SF85">
    <property type="entry name" value="TRANSPORTER, PUTATIVE (AFU_ORTHOLOGUE AFUA_6G00710)-RELATED"/>
    <property type="match status" value="1"/>
</dbReference>
<name>A0A1J8Q5H9_9AGAM</name>
<feature type="transmembrane region" description="Helical" evidence="7">
    <location>
        <begin position="344"/>
        <end position="365"/>
    </location>
</feature>
<feature type="transmembrane region" description="Helical" evidence="7">
    <location>
        <begin position="480"/>
        <end position="500"/>
    </location>
</feature>
<evidence type="ECO:0000256" key="2">
    <source>
        <dbReference type="ARBA" id="ARBA00022448"/>
    </source>
</evidence>
<evidence type="ECO:0000313" key="9">
    <source>
        <dbReference type="EMBL" id="OJA15235.1"/>
    </source>
</evidence>
<feature type="repeat" description="Solcar" evidence="6">
    <location>
        <begin position="1"/>
        <end position="63"/>
    </location>
</feature>
<feature type="transmembrane region" description="Helical" evidence="7">
    <location>
        <begin position="377"/>
        <end position="395"/>
    </location>
</feature>
<keyword evidence="5 6" id="KW-0472">Membrane</keyword>
<dbReference type="Gene3D" id="1.20.1250.20">
    <property type="entry name" value="MFS general substrate transporter like domains"/>
    <property type="match status" value="2"/>
</dbReference>
<feature type="transmembrane region" description="Helical" evidence="7">
    <location>
        <begin position="407"/>
        <end position="429"/>
    </location>
</feature>
<proteinExistence type="predicted"/>
<gene>
    <name evidence="9" type="ORF">AZE42_07981</name>
</gene>
<keyword evidence="3 6" id="KW-0812">Transmembrane</keyword>
<feature type="transmembrane region" description="Helical" evidence="7">
    <location>
        <begin position="304"/>
        <end position="324"/>
    </location>
</feature>
<feature type="transmembrane region" description="Helical" evidence="7">
    <location>
        <begin position="569"/>
        <end position="592"/>
    </location>
</feature>
<dbReference type="InterPro" id="IPR020846">
    <property type="entry name" value="MFS_dom"/>
</dbReference>
<reference evidence="9 10" key="1">
    <citation type="submission" date="2016-03" db="EMBL/GenBank/DDBJ databases">
        <title>Comparative genomics of the ectomycorrhizal sister species Rhizopogon vinicolor and Rhizopogon vesiculosus (Basidiomycota: Boletales) reveals a divergence of the mating type B locus.</title>
        <authorList>
            <person name="Mujic A.B."/>
            <person name="Kuo A."/>
            <person name="Tritt A."/>
            <person name="Lipzen A."/>
            <person name="Chen C."/>
            <person name="Johnson J."/>
            <person name="Sharma A."/>
            <person name="Barry K."/>
            <person name="Grigoriev I.V."/>
            <person name="Spatafora J.W."/>
        </authorList>
    </citation>
    <scope>NUCLEOTIDE SEQUENCE [LARGE SCALE GENOMIC DNA]</scope>
    <source>
        <strain evidence="9 10">AM-OR11-056</strain>
    </source>
</reference>
<feature type="repeat" description="Solcar" evidence="6">
    <location>
        <begin position="73"/>
        <end position="168"/>
    </location>
</feature>
<protein>
    <recommendedName>
        <fullName evidence="8">Major facilitator superfamily (MFS) profile domain-containing protein</fullName>
    </recommendedName>
</protein>
<dbReference type="OrthoDB" id="2985014at2759"/>
<dbReference type="Pfam" id="PF07690">
    <property type="entry name" value="MFS_1"/>
    <property type="match status" value="1"/>
</dbReference>
<evidence type="ECO:0000313" key="10">
    <source>
        <dbReference type="Proteomes" id="UP000183567"/>
    </source>
</evidence>
<dbReference type="FunFam" id="1.20.1250.20:FF:000013">
    <property type="entry name" value="MFS general substrate transporter"/>
    <property type="match status" value="1"/>
</dbReference>
<dbReference type="GO" id="GO:0022857">
    <property type="term" value="F:transmembrane transporter activity"/>
    <property type="evidence" value="ECO:0007669"/>
    <property type="project" value="InterPro"/>
</dbReference>
<dbReference type="InterPro" id="IPR036259">
    <property type="entry name" value="MFS_trans_sf"/>
</dbReference>
<dbReference type="InterPro" id="IPR018108">
    <property type="entry name" value="MCP_transmembrane"/>
</dbReference>
<dbReference type="PROSITE" id="PS50920">
    <property type="entry name" value="SOLCAR"/>
    <property type="match status" value="2"/>
</dbReference>
<evidence type="ECO:0000256" key="6">
    <source>
        <dbReference type="PROSITE-ProRule" id="PRU00282"/>
    </source>
</evidence>
<organism evidence="9 10">
    <name type="scientific">Rhizopogon vesiculosus</name>
    <dbReference type="NCBI Taxonomy" id="180088"/>
    <lineage>
        <taxon>Eukaryota</taxon>
        <taxon>Fungi</taxon>
        <taxon>Dikarya</taxon>
        <taxon>Basidiomycota</taxon>
        <taxon>Agaricomycotina</taxon>
        <taxon>Agaricomycetes</taxon>
        <taxon>Agaricomycetidae</taxon>
        <taxon>Boletales</taxon>
        <taxon>Suillineae</taxon>
        <taxon>Rhizopogonaceae</taxon>
        <taxon>Rhizopogon</taxon>
    </lineage>
</organism>
<dbReference type="PROSITE" id="PS50850">
    <property type="entry name" value="MFS"/>
    <property type="match status" value="1"/>
</dbReference>
<dbReference type="FunFam" id="1.20.1250.20:FF:000018">
    <property type="entry name" value="MFS transporter permease"/>
    <property type="match status" value="1"/>
</dbReference>
<dbReference type="PANTHER" id="PTHR43791">
    <property type="entry name" value="PERMEASE-RELATED"/>
    <property type="match status" value="1"/>
</dbReference>
<dbReference type="SUPFAM" id="SSF103506">
    <property type="entry name" value="Mitochondrial carrier"/>
    <property type="match status" value="1"/>
</dbReference>
<feature type="domain" description="Major facilitator superfamily (MFS) profile" evidence="8">
    <location>
        <begin position="224"/>
        <end position="663"/>
    </location>
</feature>
<keyword evidence="4 7" id="KW-1133">Transmembrane helix</keyword>
<feature type="transmembrane region" description="Helical" evidence="7">
    <location>
        <begin position="520"/>
        <end position="537"/>
    </location>
</feature>
<comment type="subcellular location">
    <subcellularLocation>
        <location evidence="1">Membrane</location>
        <topology evidence="1">Multi-pass membrane protein</topology>
    </subcellularLocation>
</comment>
<keyword evidence="10" id="KW-1185">Reference proteome</keyword>
<feature type="transmembrane region" description="Helical" evidence="7">
    <location>
        <begin position="544"/>
        <end position="563"/>
    </location>
</feature>
<dbReference type="SUPFAM" id="SSF103473">
    <property type="entry name" value="MFS general substrate transporter"/>
    <property type="match status" value="1"/>
</dbReference>
<evidence type="ECO:0000256" key="3">
    <source>
        <dbReference type="ARBA" id="ARBA00022692"/>
    </source>
</evidence>
<dbReference type="Gene3D" id="1.50.40.10">
    <property type="entry name" value="Mitochondrial carrier domain"/>
    <property type="match status" value="1"/>
</dbReference>
<dbReference type="AlphaFoldDB" id="A0A1J8Q5H9"/>
<evidence type="ECO:0000256" key="1">
    <source>
        <dbReference type="ARBA" id="ARBA00004141"/>
    </source>
</evidence>
<dbReference type="Proteomes" id="UP000183567">
    <property type="component" value="Unassembled WGS sequence"/>
</dbReference>
<evidence type="ECO:0000256" key="5">
    <source>
        <dbReference type="ARBA" id="ARBA00023136"/>
    </source>
</evidence>
<dbReference type="Pfam" id="PF00153">
    <property type="entry name" value="Mito_carr"/>
    <property type="match status" value="2"/>
</dbReference>
<accession>A0A1J8Q5H9</accession>
<sequence length="692" mass="76613">MQAYSPALPIGTQRHYKSSFDALATIWRTEGIRGYVRGMDAAILRTAMGSSVQLPTYNWTKNQLVGRGILPGDSVWTFLASSSVSGICVCLVMQPADTALTRMYNQPTTKLPDGRIVGALYKSPIDCLWKTVQTEGILGWYKGSLAHFLRITPHTIVTLTMNDVIRNIYKNLAWGPSMGDLTLHGSSLSPDSLKEVDQFDGQEMSAAEKARLERIVWRKLDRWVLPIATIFYLLSFLDRSNIANARVAGMQTSLKMSNYQYSIALTMTYVPYIVAEFPSNLLLKASIILRLNLSRLMITPKQYVGPRWMLPTMVTIWGLVATMQANSAAPGVVKTYSGLLACRFFLGLMEGGLFPGLVLYLSFFYPRERLQIRVATFFASASLSGAFSGLLAAAITNINGKGGRPGWAWIFILEGIFTFLFGLICFFILPNSAATATFFSTKERDYVLARLKEDGAISSDDKSDSFSWIEVFRCFKSLHVLMLAPVLFVLGVTLYGLAYFEPTIVAGLGYTGNKAQLMSAPPFVVAFVVSMITAVIADRYNCRGFMIIFFMFCNVIGFAMFYASKSNHIRYGSLFLTITGCYCSAPPAITWVTNNSAPHVRRATSVAIAFILTNAGGILSTWLMGSLSPAPNYTKATITNLIMSIAACVLACVNLAYLWRQNRLKAERRQLMTQADEPEGMGDESAWFVYKL</sequence>
<dbReference type="EMBL" id="LVVM01003243">
    <property type="protein sequence ID" value="OJA15235.1"/>
    <property type="molecule type" value="Genomic_DNA"/>
</dbReference>
<dbReference type="InterPro" id="IPR023395">
    <property type="entry name" value="MCP_dom_sf"/>
</dbReference>